<dbReference type="EMBL" id="JBFTEZ010000002">
    <property type="protein sequence ID" value="MEX6463692.1"/>
    <property type="molecule type" value="Genomic_DNA"/>
</dbReference>
<reference evidence="2 3" key="1">
    <citation type="submission" date="2019-03" db="EMBL/GenBank/DDBJ databases">
        <title>Root nodule microbial communities of legume samples collected from USA, Mexico and Botswana.</title>
        <authorList>
            <person name="Hirsch A."/>
        </authorList>
    </citation>
    <scope>NUCLEOTIDE SEQUENCE [LARGE SCALE GENOMIC DNA]</scope>
    <source>
        <strain evidence="2 3">55</strain>
    </source>
</reference>
<dbReference type="GeneID" id="89531994"/>
<protein>
    <submittedName>
        <fullName evidence="2">Uncharacterized protein</fullName>
    </submittedName>
</protein>
<evidence type="ECO:0000313" key="4">
    <source>
        <dbReference type="Proteomes" id="UP001560293"/>
    </source>
</evidence>
<dbReference type="EMBL" id="SMCX01000003">
    <property type="protein sequence ID" value="TCW25794.1"/>
    <property type="molecule type" value="Genomic_DNA"/>
</dbReference>
<accession>A0A4R3ZXX7</accession>
<dbReference type="RefSeq" id="WP_256386791.1">
    <property type="nucleotide sequence ID" value="NZ_CP143053.1"/>
</dbReference>
<evidence type="ECO:0000313" key="1">
    <source>
        <dbReference type="EMBL" id="MEX6463692.1"/>
    </source>
</evidence>
<proteinExistence type="predicted"/>
<comment type="caution">
    <text evidence="2">The sequence shown here is derived from an EMBL/GenBank/DDBJ whole genome shotgun (WGS) entry which is preliminary data.</text>
</comment>
<keyword evidence="4" id="KW-1185">Reference proteome</keyword>
<dbReference type="Proteomes" id="UP000295805">
    <property type="component" value="Unassembled WGS sequence"/>
</dbReference>
<sequence>MLQNALIATVRVSVATYAGVTQLLVDNTLGRVLDTNPDKVR</sequence>
<reference evidence="4" key="2">
    <citation type="submission" date="2024-07" db="EMBL/GenBank/DDBJ databases">
        <title>Pseudomonas strain that inhibits Aeromonas fish pathogens.</title>
        <authorList>
            <person name="Wildschutte H."/>
        </authorList>
    </citation>
    <scope>NUCLEOTIDE SEQUENCE [LARGE SCALE GENOMIC DNA]</scope>
    <source>
        <strain evidence="4">n60</strain>
    </source>
</reference>
<dbReference type="Proteomes" id="UP001560293">
    <property type="component" value="Unassembled WGS sequence"/>
</dbReference>
<gene>
    <name evidence="1" type="ORF">AB6N35_04865</name>
    <name evidence="2" type="ORF">EDD19_103142</name>
</gene>
<organism evidence="2 3">
    <name type="scientific">Dietzia cinnamea</name>
    <dbReference type="NCBI Taxonomy" id="321318"/>
    <lineage>
        <taxon>Bacteria</taxon>
        <taxon>Bacillati</taxon>
        <taxon>Actinomycetota</taxon>
        <taxon>Actinomycetes</taxon>
        <taxon>Mycobacteriales</taxon>
        <taxon>Dietziaceae</taxon>
        <taxon>Dietzia</taxon>
    </lineage>
</organism>
<evidence type="ECO:0000313" key="2">
    <source>
        <dbReference type="EMBL" id="TCW25794.1"/>
    </source>
</evidence>
<name>A0A4R3ZXX7_9ACTN</name>
<reference evidence="1" key="3">
    <citation type="submission" date="2024-07" db="EMBL/GenBank/DDBJ databases">
        <authorList>
            <person name="Wildschutte H."/>
        </authorList>
    </citation>
    <scope>NUCLEOTIDE SEQUENCE</scope>
    <source>
        <strain evidence="1">N60</strain>
    </source>
</reference>
<evidence type="ECO:0000313" key="3">
    <source>
        <dbReference type="Proteomes" id="UP000295805"/>
    </source>
</evidence>
<dbReference type="AlphaFoldDB" id="A0A4R3ZXX7"/>